<dbReference type="Gene3D" id="3.40.50.300">
    <property type="entry name" value="P-loop containing nucleotide triphosphate hydrolases"/>
    <property type="match status" value="1"/>
</dbReference>
<accession>A0A923RNK6</accession>
<proteinExistence type="predicted"/>
<evidence type="ECO:0000256" key="3">
    <source>
        <dbReference type="ARBA" id="ARBA00022840"/>
    </source>
</evidence>
<evidence type="ECO:0000256" key="1">
    <source>
        <dbReference type="ARBA" id="ARBA00022448"/>
    </source>
</evidence>
<reference evidence="5" key="1">
    <citation type="submission" date="2020-08" db="EMBL/GenBank/DDBJ databases">
        <title>Genome public.</title>
        <authorList>
            <person name="Liu C."/>
            <person name="Sun Q."/>
        </authorList>
    </citation>
    <scope>NUCLEOTIDE SEQUENCE</scope>
    <source>
        <strain evidence="5">NSJ-55</strain>
    </source>
</reference>
<dbReference type="InterPro" id="IPR027417">
    <property type="entry name" value="P-loop_NTPase"/>
</dbReference>
<dbReference type="AlphaFoldDB" id="A0A923RNK6"/>
<keyword evidence="3 5" id="KW-0067">ATP-binding</keyword>
<dbReference type="InterPro" id="IPR003439">
    <property type="entry name" value="ABC_transporter-like_ATP-bd"/>
</dbReference>
<dbReference type="PROSITE" id="PS50893">
    <property type="entry name" value="ABC_TRANSPORTER_2"/>
    <property type="match status" value="1"/>
</dbReference>
<dbReference type="SMART" id="SM00382">
    <property type="entry name" value="AAA"/>
    <property type="match status" value="1"/>
</dbReference>
<evidence type="ECO:0000259" key="4">
    <source>
        <dbReference type="PROSITE" id="PS50893"/>
    </source>
</evidence>
<dbReference type="Pfam" id="PF00005">
    <property type="entry name" value="ABC_tran"/>
    <property type="match status" value="1"/>
</dbReference>
<comment type="caution">
    <text evidence="5">The sequence shown here is derived from an EMBL/GenBank/DDBJ whole genome shotgun (WGS) entry which is preliminary data.</text>
</comment>
<keyword evidence="6" id="KW-1185">Reference proteome</keyword>
<dbReference type="Proteomes" id="UP000652477">
    <property type="component" value="Unassembled WGS sequence"/>
</dbReference>
<sequence length="283" mass="32090">MLKMDRVEKGYEKFRLQCSLEVKPGFVTGLVGPNGAGKSTAFKAALGLIHTDGGKVEIFGKDSAKLTNRDKAEIGVVLADSGFSEYLSIKDISRVMSALYPGFEKTKFLKQCEQFHLPVNKRVKTFSTGMKAKLKLLLALSHKAKMLVLDEPTAGLDVAAREDLLDILREYMEEDTERAILISSHISGDLEGLCDDLYLIQDGQIVMHEETDILLDQYGVLKVDEEQFRNLDTQYILRRRKETFGYRLLTDQKQYYVENYPKMVIENANIDEVVLMMMKGEEL</sequence>
<dbReference type="RefSeq" id="WP_186874184.1">
    <property type="nucleotide sequence ID" value="NZ_JACOPF010000001.1"/>
</dbReference>
<dbReference type="CDD" id="cd03230">
    <property type="entry name" value="ABC_DR_subfamily_A"/>
    <property type="match status" value="1"/>
</dbReference>
<evidence type="ECO:0000313" key="6">
    <source>
        <dbReference type="Proteomes" id="UP000652477"/>
    </source>
</evidence>
<name>A0A923RNK6_9FIRM</name>
<evidence type="ECO:0000256" key="2">
    <source>
        <dbReference type="ARBA" id="ARBA00022741"/>
    </source>
</evidence>
<evidence type="ECO:0000313" key="5">
    <source>
        <dbReference type="EMBL" id="MBC5687495.1"/>
    </source>
</evidence>
<dbReference type="SUPFAM" id="SSF52540">
    <property type="entry name" value="P-loop containing nucleoside triphosphate hydrolases"/>
    <property type="match status" value="1"/>
</dbReference>
<dbReference type="InterPro" id="IPR051782">
    <property type="entry name" value="ABC_Transporter_VariousFunc"/>
</dbReference>
<dbReference type="GO" id="GO:0005524">
    <property type="term" value="F:ATP binding"/>
    <property type="evidence" value="ECO:0007669"/>
    <property type="project" value="UniProtKB-KW"/>
</dbReference>
<dbReference type="InterPro" id="IPR003593">
    <property type="entry name" value="AAA+_ATPase"/>
</dbReference>
<dbReference type="GO" id="GO:0016887">
    <property type="term" value="F:ATP hydrolysis activity"/>
    <property type="evidence" value="ECO:0007669"/>
    <property type="project" value="InterPro"/>
</dbReference>
<gene>
    <name evidence="5" type="ORF">H8S37_00915</name>
</gene>
<protein>
    <submittedName>
        <fullName evidence="5">ABC transporter ATP-binding protein</fullName>
    </submittedName>
</protein>
<dbReference type="EMBL" id="JACOPF010000001">
    <property type="protein sequence ID" value="MBC5687495.1"/>
    <property type="molecule type" value="Genomic_DNA"/>
</dbReference>
<feature type="domain" description="ABC transporter" evidence="4">
    <location>
        <begin position="2"/>
        <end position="227"/>
    </location>
</feature>
<dbReference type="PANTHER" id="PTHR42939">
    <property type="entry name" value="ABC TRANSPORTER ATP-BINDING PROTEIN ALBC-RELATED"/>
    <property type="match status" value="1"/>
</dbReference>
<keyword evidence="1" id="KW-0813">Transport</keyword>
<organism evidence="5 6">
    <name type="scientific">Mediterraneibacter hominis</name>
    <dbReference type="NCBI Taxonomy" id="2763054"/>
    <lineage>
        <taxon>Bacteria</taxon>
        <taxon>Bacillati</taxon>
        <taxon>Bacillota</taxon>
        <taxon>Clostridia</taxon>
        <taxon>Lachnospirales</taxon>
        <taxon>Lachnospiraceae</taxon>
        <taxon>Mediterraneibacter</taxon>
    </lineage>
</organism>
<dbReference type="PANTHER" id="PTHR42939:SF3">
    <property type="entry name" value="ABC TRANSPORTER ATP-BINDING COMPONENT"/>
    <property type="match status" value="1"/>
</dbReference>
<keyword evidence="2" id="KW-0547">Nucleotide-binding</keyword>